<keyword evidence="3" id="KW-0902">Two-component regulatory system</keyword>
<dbReference type="Pfam" id="PF07730">
    <property type="entry name" value="HisKA_3"/>
    <property type="match status" value="1"/>
</dbReference>
<dbReference type="SUPFAM" id="SSF55781">
    <property type="entry name" value="GAF domain-like"/>
    <property type="match status" value="1"/>
</dbReference>
<dbReference type="InterPro" id="IPR036890">
    <property type="entry name" value="HATPase_C_sf"/>
</dbReference>
<dbReference type="PANTHER" id="PTHR24421:SF58">
    <property type="entry name" value="SIGNAL TRANSDUCTION HISTIDINE-PROTEIN KINASE_PHOSPHATASE UHPB"/>
    <property type="match status" value="1"/>
</dbReference>
<dbReference type="CDD" id="cd00130">
    <property type="entry name" value="PAS"/>
    <property type="match status" value="1"/>
</dbReference>
<dbReference type="Gene3D" id="3.30.565.10">
    <property type="entry name" value="Histidine kinase-like ATPase, C-terminal domain"/>
    <property type="match status" value="1"/>
</dbReference>
<gene>
    <name evidence="6" type="ORF">I1A49_02925</name>
</gene>
<accession>A0ABX6WLW2</accession>
<name>A0ABX6WLW2_STRMQ</name>
<evidence type="ECO:0000256" key="3">
    <source>
        <dbReference type="ARBA" id="ARBA00023012"/>
    </source>
</evidence>
<dbReference type="Gene3D" id="3.30.450.20">
    <property type="entry name" value="PAS domain"/>
    <property type="match status" value="1"/>
</dbReference>
<keyword evidence="1" id="KW-0808">Transferase</keyword>
<dbReference type="InterPro" id="IPR013656">
    <property type="entry name" value="PAS_4"/>
</dbReference>
<protein>
    <submittedName>
        <fullName evidence="6">PAS domain-containing protein</fullName>
    </submittedName>
</protein>
<dbReference type="SUPFAM" id="SSF55874">
    <property type="entry name" value="ATPase domain of HSP90 chaperone/DNA topoisomerase II/histidine kinase"/>
    <property type="match status" value="1"/>
</dbReference>
<dbReference type="SUPFAM" id="SSF55785">
    <property type="entry name" value="PYP-like sensor domain (PAS domain)"/>
    <property type="match status" value="1"/>
</dbReference>
<dbReference type="InterPro" id="IPR011712">
    <property type="entry name" value="Sig_transdc_His_kin_sub3_dim/P"/>
</dbReference>
<organism evidence="6 7">
    <name type="scientific">Streptomyces malaysiensis</name>
    <dbReference type="NCBI Taxonomy" id="92644"/>
    <lineage>
        <taxon>Bacteria</taxon>
        <taxon>Bacillati</taxon>
        <taxon>Actinomycetota</taxon>
        <taxon>Actinomycetes</taxon>
        <taxon>Kitasatosporales</taxon>
        <taxon>Streptomycetaceae</taxon>
        <taxon>Streptomyces</taxon>
        <taxon>Streptomyces violaceusniger group</taxon>
    </lineage>
</organism>
<keyword evidence="2" id="KW-0418">Kinase</keyword>
<dbReference type="SMART" id="SM00091">
    <property type="entry name" value="PAS"/>
    <property type="match status" value="1"/>
</dbReference>
<dbReference type="InterPro" id="IPR050482">
    <property type="entry name" value="Sensor_HK_TwoCompSys"/>
</dbReference>
<dbReference type="Proteomes" id="UP000663421">
    <property type="component" value="Chromosome"/>
</dbReference>
<dbReference type="Pfam" id="PF02518">
    <property type="entry name" value="HATPase_c"/>
    <property type="match status" value="1"/>
</dbReference>
<dbReference type="SMART" id="SM00387">
    <property type="entry name" value="HATPase_c"/>
    <property type="match status" value="1"/>
</dbReference>
<dbReference type="InterPro" id="IPR003594">
    <property type="entry name" value="HATPase_dom"/>
</dbReference>
<dbReference type="PANTHER" id="PTHR24421">
    <property type="entry name" value="NITRATE/NITRITE SENSOR PROTEIN NARX-RELATED"/>
    <property type="match status" value="1"/>
</dbReference>
<dbReference type="Gene3D" id="1.20.5.1930">
    <property type="match status" value="1"/>
</dbReference>
<dbReference type="InterPro" id="IPR000014">
    <property type="entry name" value="PAS"/>
</dbReference>
<feature type="compositionally biased region" description="Basic and acidic residues" evidence="4">
    <location>
        <begin position="1"/>
        <end position="15"/>
    </location>
</feature>
<dbReference type="InterPro" id="IPR003018">
    <property type="entry name" value="GAF"/>
</dbReference>
<evidence type="ECO:0000256" key="2">
    <source>
        <dbReference type="ARBA" id="ARBA00022777"/>
    </source>
</evidence>
<dbReference type="InterPro" id="IPR029016">
    <property type="entry name" value="GAF-like_dom_sf"/>
</dbReference>
<feature type="domain" description="PAS" evidence="5">
    <location>
        <begin position="29"/>
        <end position="74"/>
    </location>
</feature>
<evidence type="ECO:0000313" key="7">
    <source>
        <dbReference type="Proteomes" id="UP000663421"/>
    </source>
</evidence>
<dbReference type="Pfam" id="PF08448">
    <property type="entry name" value="PAS_4"/>
    <property type="match status" value="1"/>
</dbReference>
<dbReference type="PROSITE" id="PS50112">
    <property type="entry name" value="PAS"/>
    <property type="match status" value="1"/>
</dbReference>
<dbReference type="InterPro" id="IPR035965">
    <property type="entry name" value="PAS-like_dom_sf"/>
</dbReference>
<evidence type="ECO:0000259" key="5">
    <source>
        <dbReference type="PROSITE" id="PS50112"/>
    </source>
</evidence>
<feature type="region of interest" description="Disordered" evidence="4">
    <location>
        <begin position="1"/>
        <end position="24"/>
    </location>
</feature>
<sequence>MPSRGHGAEVAEPHSGEAGPAGPPIAWAQLAEHAPDGIAVIDSDGQFVQINAAGSELCARPAEDLVGKPAPFELAQRFSADTLGLLDDGATEQVCVWEPGAGQGCEFAYRTRPLPGNPSMTVVAFRDVTAERQRQRRVAAIARSSVKLVSEGSITATLDALAREMLQADALAGVQILTLDESGRGLQIMGSAGFRRWPDFFDRLMECRGRGAALKMIDAFEQRDPVVVPDRWASIQRDPSWEPLHEYLGELKWDWFASVPLTIRGRSAGILNAFFAPGQIVGCRTMEFLLAMAEQAAVAVDHASLLQSERELARREERQRLARDLHDSIVQQVFSIGIQAKSMGVLGARGESIPAESVRRIADEVGVLSNTVLADLRAMVHELRPTASTQLGLEEAIRAFAKSTTNRTGLRFSVIAGAGLDRVAPEMAEDVYWIVAEAIHNIVKHADANTVTIHMGVRSHALTVNVADDGRGIRAAHAGCQDLASGYGLISMRERAERWGGIVQIGPRSDAGTSVRAMIPLPVLVPHAVLSHPEQLDEPTEDPTP</sequence>
<dbReference type="Pfam" id="PF13185">
    <property type="entry name" value="GAF_2"/>
    <property type="match status" value="1"/>
</dbReference>
<dbReference type="EMBL" id="CP065050">
    <property type="protein sequence ID" value="QPI61534.1"/>
    <property type="molecule type" value="Genomic_DNA"/>
</dbReference>
<evidence type="ECO:0000313" key="6">
    <source>
        <dbReference type="EMBL" id="QPI61534.1"/>
    </source>
</evidence>
<evidence type="ECO:0000256" key="1">
    <source>
        <dbReference type="ARBA" id="ARBA00022679"/>
    </source>
</evidence>
<dbReference type="NCBIfam" id="TIGR00229">
    <property type="entry name" value="sensory_box"/>
    <property type="match status" value="1"/>
</dbReference>
<evidence type="ECO:0000256" key="4">
    <source>
        <dbReference type="SAM" id="MobiDB-lite"/>
    </source>
</evidence>
<keyword evidence="7" id="KW-1185">Reference proteome</keyword>
<reference evidence="6 7" key="1">
    <citation type="submission" date="2020-11" db="EMBL/GenBank/DDBJ databases">
        <title>Complete genome sequence unveiled secondary metabolic potentials in Streptomyces solisilvae HNM0141.</title>
        <authorList>
            <person name="Huang X."/>
        </authorList>
    </citation>
    <scope>NUCLEOTIDE SEQUENCE [LARGE SCALE GENOMIC DNA]</scope>
    <source>
        <strain evidence="6 7">HNM0141</strain>
    </source>
</reference>
<proteinExistence type="predicted"/>
<dbReference type="CDD" id="cd16917">
    <property type="entry name" value="HATPase_UhpB-NarQ-NarX-like"/>
    <property type="match status" value="1"/>
</dbReference>
<dbReference type="Gene3D" id="3.30.450.40">
    <property type="match status" value="1"/>
</dbReference>